<accession>A0A0A8HPK7</accession>
<feature type="domain" description="ASCH" evidence="1">
    <location>
        <begin position="25"/>
        <end position="145"/>
    </location>
</feature>
<dbReference type="GeneID" id="41072657"/>
<dbReference type="PANTHER" id="PTHR39203">
    <property type="entry name" value="CYTOPLASMIC PROTEIN-RELATED"/>
    <property type="match status" value="1"/>
</dbReference>
<dbReference type="PANTHER" id="PTHR39203:SF1">
    <property type="entry name" value="CYTOPLASMIC PROTEIN"/>
    <property type="match status" value="1"/>
</dbReference>
<evidence type="ECO:0000313" key="2">
    <source>
        <dbReference type="EMBL" id="RIO42697.1"/>
    </source>
</evidence>
<dbReference type="SUPFAM" id="SSF88697">
    <property type="entry name" value="PUA domain-like"/>
    <property type="match status" value="1"/>
</dbReference>
<organism evidence="2 3">
    <name type="scientific">Staphylococcus hyicus</name>
    <dbReference type="NCBI Taxonomy" id="1284"/>
    <lineage>
        <taxon>Bacteria</taxon>
        <taxon>Bacillati</taxon>
        <taxon>Bacillota</taxon>
        <taxon>Bacilli</taxon>
        <taxon>Bacillales</taxon>
        <taxon>Staphylococcaceae</taxon>
        <taxon>Staphylococcus</taxon>
    </lineage>
</organism>
<dbReference type="InterPro" id="IPR007374">
    <property type="entry name" value="ASCH_domain"/>
</dbReference>
<gene>
    <name evidence="2" type="ORF">BUZ57_11755</name>
</gene>
<protein>
    <submittedName>
        <fullName evidence="2">ASCH domain-containing protein</fullName>
    </submittedName>
</protein>
<reference evidence="2 3" key="1">
    <citation type="journal article" date="2016" name="Front. Microbiol.">
        <title>Comprehensive Phylogenetic Analysis of Bovine Non-aureus Staphylococci Species Based on Whole-Genome Sequencing.</title>
        <authorList>
            <person name="Naushad S."/>
            <person name="Barkema H.W."/>
            <person name="Luby C."/>
            <person name="Condas L.A."/>
            <person name="Nobrega D.B."/>
            <person name="Carson D.A."/>
            <person name="De Buck J."/>
        </authorList>
    </citation>
    <scope>NUCLEOTIDE SEQUENCE [LARGE SCALE GENOMIC DNA]</scope>
    <source>
        <strain evidence="2 3">SNUC 5959</strain>
    </source>
</reference>
<dbReference type="KEGG" id="shu:SHYC_04130"/>
<dbReference type="Gene3D" id="3.10.400.10">
    <property type="entry name" value="Sulfate adenylyltransferase"/>
    <property type="match status" value="1"/>
</dbReference>
<dbReference type="CDD" id="cd06553">
    <property type="entry name" value="ASCH_Ef3133_like"/>
    <property type="match status" value="1"/>
</dbReference>
<dbReference type="HOGENOM" id="CLU_102450_0_1_9"/>
<comment type="caution">
    <text evidence="2">The sequence shown here is derived from an EMBL/GenBank/DDBJ whole genome shotgun (WGS) entry which is preliminary data.</text>
</comment>
<proteinExistence type="predicted"/>
<dbReference type="SMART" id="SM01022">
    <property type="entry name" value="ASCH"/>
    <property type="match status" value="1"/>
</dbReference>
<dbReference type="Proteomes" id="UP000285625">
    <property type="component" value="Unassembled WGS sequence"/>
</dbReference>
<dbReference type="RefSeq" id="WP_039644721.1">
    <property type="nucleotide sequence ID" value="NZ_CP008747.1"/>
</dbReference>
<dbReference type="AlphaFoldDB" id="A0A0A8HPK7"/>
<dbReference type="InterPro" id="IPR009326">
    <property type="entry name" value="DUF984"/>
</dbReference>
<sequence>MDIKAFWDQFIKAYPDFKGDTYTAWQFGVNPSHLADLVITGVKTATTSAYKLYGIDDEPLPQIGDLSIVLNHTNEPQCVIITTHVYLSPYTKISESHAYKEGEGDLSLQYWKKAHHEFFFEEFKLHGLKWSETEIMVCEEFKCLYTYLDSKMD</sequence>
<dbReference type="InterPro" id="IPR015947">
    <property type="entry name" value="PUA-like_sf"/>
</dbReference>
<dbReference type="EMBL" id="QXVO01000061">
    <property type="protein sequence ID" value="RIO42697.1"/>
    <property type="molecule type" value="Genomic_DNA"/>
</dbReference>
<dbReference type="PIRSF" id="PIRSF021320">
    <property type="entry name" value="DUF984"/>
    <property type="match status" value="1"/>
</dbReference>
<evidence type="ECO:0000313" key="3">
    <source>
        <dbReference type="Proteomes" id="UP000285625"/>
    </source>
</evidence>
<name>A0A0A8HPK7_STAHY</name>
<evidence type="ECO:0000259" key="1">
    <source>
        <dbReference type="SMART" id="SM01022"/>
    </source>
</evidence>
<dbReference type="Pfam" id="PF04266">
    <property type="entry name" value="ASCH"/>
    <property type="match status" value="1"/>
</dbReference>